<name>A0ACB9RTH0_9MYRT</name>
<proteinExistence type="predicted"/>
<dbReference type="Proteomes" id="UP001057402">
    <property type="component" value="Chromosome 3"/>
</dbReference>
<accession>A0ACB9RTH0</accession>
<sequence length="496" mass="55384">MSTSPTSHPGRNCQGFHGQRPRASVSGRMIPNDNRCLLRHLLPLDPPDIAILMVPLPAQGHLNQLLQLSFRISSSYPDIPIHFASSATHNHQARLRSTLSVATTNIIFHDLVSPPFPSPPPNPNSSHKFPSHLLPAFRHANEHLCGPISDLICYLSSSIRRLVVINDSLMASSIQRAFSLPNAESYTFHSVSAFTIHWFLNGSSVDDKEELLRCFPPEFLEFARAHYEFKKLSSGNIFNTCRVVEGAYMDMLELQSHRKHWALGPFNPVMTHRPFGRCQCIEWLGMQEPNSVLYVSFGTTTAFSDQQVRELAIGLENSTHKFIWVLREADRGDIFGKGEVREMVLPKGYEERIERRGLGLVVREWAPQMEILGHRSTGGFMSHCGWNSCMESISMGVPVAAWPIHSDQIKNAELLTNVLGVGILVRKNKKERDNVVGADTVEGAVRELMGSKEGAEARKRAEDIGINIRKSTEEVGIGASSPLTEMDSFVAHILRN</sequence>
<reference evidence="2" key="1">
    <citation type="journal article" date="2023" name="Front. Plant Sci.">
        <title>Chromosomal-level genome assembly of Melastoma candidum provides insights into trichome evolution.</title>
        <authorList>
            <person name="Zhong Y."/>
            <person name="Wu W."/>
            <person name="Sun C."/>
            <person name="Zou P."/>
            <person name="Liu Y."/>
            <person name="Dai S."/>
            <person name="Zhou R."/>
        </authorList>
    </citation>
    <scope>NUCLEOTIDE SEQUENCE [LARGE SCALE GENOMIC DNA]</scope>
</reference>
<evidence type="ECO:0000313" key="1">
    <source>
        <dbReference type="EMBL" id="KAI4381521.1"/>
    </source>
</evidence>
<comment type="caution">
    <text evidence="1">The sequence shown here is derived from an EMBL/GenBank/DDBJ whole genome shotgun (WGS) entry which is preliminary data.</text>
</comment>
<organism evidence="1 2">
    <name type="scientific">Melastoma candidum</name>
    <dbReference type="NCBI Taxonomy" id="119954"/>
    <lineage>
        <taxon>Eukaryota</taxon>
        <taxon>Viridiplantae</taxon>
        <taxon>Streptophyta</taxon>
        <taxon>Embryophyta</taxon>
        <taxon>Tracheophyta</taxon>
        <taxon>Spermatophyta</taxon>
        <taxon>Magnoliopsida</taxon>
        <taxon>eudicotyledons</taxon>
        <taxon>Gunneridae</taxon>
        <taxon>Pentapetalae</taxon>
        <taxon>rosids</taxon>
        <taxon>malvids</taxon>
        <taxon>Myrtales</taxon>
        <taxon>Melastomataceae</taxon>
        <taxon>Melastomatoideae</taxon>
        <taxon>Melastomateae</taxon>
        <taxon>Melastoma</taxon>
    </lineage>
</organism>
<gene>
    <name evidence="1" type="ORF">MLD38_007586</name>
</gene>
<evidence type="ECO:0000313" key="2">
    <source>
        <dbReference type="Proteomes" id="UP001057402"/>
    </source>
</evidence>
<protein>
    <submittedName>
        <fullName evidence="1">Uncharacterized protein</fullName>
    </submittedName>
</protein>
<keyword evidence="2" id="KW-1185">Reference proteome</keyword>
<dbReference type="EMBL" id="CM042882">
    <property type="protein sequence ID" value="KAI4381521.1"/>
    <property type="molecule type" value="Genomic_DNA"/>
</dbReference>